<sequence length="75" mass="8544">MVRLPSRLAENAAARHLEHEQVVRLHRKAVARAERLDASRGRRPGTFLDATRLTLCFKLGDHEQDLGRLGKQMSE</sequence>
<name>A0AAJ0UCS0_HALSE</name>
<dbReference type="RefSeq" id="WP_201243252.1">
    <property type="nucleotide sequence ID" value="NZ_NHSF01000005.1"/>
</dbReference>
<comment type="caution">
    <text evidence="1">The sequence shown here is derived from an EMBL/GenBank/DDBJ whole genome shotgun (WGS) entry which is preliminary data.</text>
</comment>
<dbReference type="EMBL" id="NHSF01000005">
    <property type="protein sequence ID" value="MBK5929065.1"/>
    <property type="molecule type" value="Genomic_DNA"/>
</dbReference>
<protein>
    <submittedName>
        <fullName evidence="1">Uncharacterized protein</fullName>
    </submittedName>
</protein>
<organism evidence="1 3">
    <name type="scientific">Halochromatium salexigens</name>
    <name type="common">Chromatium salexigens</name>
    <dbReference type="NCBI Taxonomy" id="49447"/>
    <lineage>
        <taxon>Bacteria</taxon>
        <taxon>Pseudomonadati</taxon>
        <taxon>Pseudomonadota</taxon>
        <taxon>Gammaproteobacteria</taxon>
        <taxon>Chromatiales</taxon>
        <taxon>Chromatiaceae</taxon>
        <taxon>Halochromatium</taxon>
    </lineage>
</organism>
<proteinExistence type="predicted"/>
<accession>A0AAJ0UCS0</accession>
<keyword evidence="3" id="KW-1185">Reference proteome</keyword>
<dbReference type="EMBL" id="NHSF01000005">
    <property type="protein sequence ID" value="MBK5929061.1"/>
    <property type="molecule type" value="Genomic_DNA"/>
</dbReference>
<evidence type="ECO:0000313" key="2">
    <source>
        <dbReference type="EMBL" id="MBK5929065.1"/>
    </source>
</evidence>
<evidence type="ECO:0000313" key="3">
    <source>
        <dbReference type="Proteomes" id="UP001296967"/>
    </source>
</evidence>
<gene>
    <name evidence="1" type="ORF">CCR82_00520</name>
    <name evidence="2" type="ORF">CCR82_00540</name>
</gene>
<reference evidence="1" key="1">
    <citation type="submission" date="2017-05" db="EMBL/GenBank/DDBJ databases">
        <authorList>
            <person name="Imhoff J.F."/>
            <person name="Rahn T."/>
            <person name="Kuenzel S."/>
            <person name="Neulinger S.C."/>
        </authorList>
    </citation>
    <scope>NUCLEOTIDE SEQUENCE</scope>
    <source>
        <strain evidence="1">DSM 4395</strain>
    </source>
</reference>
<evidence type="ECO:0000313" key="1">
    <source>
        <dbReference type="EMBL" id="MBK5929061.1"/>
    </source>
</evidence>
<reference evidence="1" key="2">
    <citation type="journal article" date="2020" name="Microorganisms">
        <title>Osmotic Adaptation and Compatible Solute Biosynthesis of Phototrophic Bacteria as Revealed from Genome Analyses.</title>
        <authorList>
            <person name="Imhoff J.F."/>
            <person name="Rahn T."/>
            <person name="Kunzel S."/>
            <person name="Keller A."/>
            <person name="Neulinger S.C."/>
        </authorList>
    </citation>
    <scope>NUCLEOTIDE SEQUENCE</scope>
    <source>
        <strain evidence="1">DSM 4395</strain>
    </source>
</reference>
<dbReference type="AlphaFoldDB" id="A0AAJ0UCS0"/>
<dbReference type="Proteomes" id="UP001296967">
    <property type="component" value="Unassembled WGS sequence"/>
</dbReference>